<evidence type="ECO:0000256" key="3">
    <source>
        <dbReference type="ARBA" id="ARBA00022989"/>
    </source>
</evidence>
<organism evidence="6 7">
    <name type="scientific">Parvibacter caecicola</name>
    <dbReference type="NCBI Taxonomy" id="747645"/>
    <lineage>
        <taxon>Bacteria</taxon>
        <taxon>Bacillati</taxon>
        <taxon>Actinomycetota</taxon>
        <taxon>Coriobacteriia</taxon>
        <taxon>Coriobacteriales</taxon>
        <taxon>Coriobacteriaceae</taxon>
        <taxon>Parvibacter</taxon>
    </lineage>
</organism>
<evidence type="ECO:0000256" key="1">
    <source>
        <dbReference type="ARBA" id="ARBA00004141"/>
    </source>
</evidence>
<feature type="transmembrane region" description="Helical" evidence="5">
    <location>
        <begin position="464"/>
        <end position="486"/>
    </location>
</feature>
<feature type="transmembrane region" description="Helical" evidence="5">
    <location>
        <begin position="242"/>
        <end position="260"/>
    </location>
</feature>
<accession>A0A4T9TCX3</accession>
<feature type="transmembrane region" description="Helical" evidence="5">
    <location>
        <begin position="292"/>
        <end position="310"/>
    </location>
</feature>
<evidence type="ECO:0008006" key="8">
    <source>
        <dbReference type="Google" id="ProtNLM"/>
    </source>
</evidence>
<protein>
    <recommendedName>
        <fullName evidence="8">SLC13 family permease</fullName>
    </recommendedName>
</protein>
<feature type="transmembrane region" description="Helical" evidence="5">
    <location>
        <begin position="387"/>
        <end position="414"/>
    </location>
</feature>
<dbReference type="AlphaFoldDB" id="A0A4T9TCX3"/>
<feature type="transmembrane region" description="Helical" evidence="5">
    <location>
        <begin position="347"/>
        <end position="372"/>
    </location>
</feature>
<comment type="subcellular location">
    <subcellularLocation>
        <location evidence="1">Membrane</location>
        <topology evidence="1">Multi-pass membrane protein</topology>
    </subcellularLocation>
</comment>
<keyword evidence="7" id="KW-1185">Reference proteome</keyword>
<keyword evidence="4 5" id="KW-0472">Membrane</keyword>
<gene>
    <name evidence="6" type="ORF">E5982_07585</name>
</gene>
<dbReference type="InterPro" id="IPR001898">
    <property type="entry name" value="SLC13A/DASS"/>
</dbReference>
<feature type="transmembrane region" description="Helical" evidence="5">
    <location>
        <begin position="37"/>
        <end position="56"/>
    </location>
</feature>
<evidence type="ECO:0000256" key="4">
    <source>
        <dbReference type="ARBA" id="ARBA00023136"/>
    </source>
</evidence>
<evidence type="ECO:0000313" key="6">
    <source>
        <dbReference type="EMBL" id="TJW09933.1"/>
    </source>
</evidence>
<name>A0A4T9TCX3_9ACTN</name>
<feature type="transmembrane region" description="Helical" evidence="5">
    <location>
        <begin position="200"/>
        <end position="230"/>
    </location>
</feature>
<feature type="transmembrane region" description="Helical" evidence="5">
    <location>
        <begin position="114"/>
        <end position="134"/>
    </location>
</feature>
<evidence type="ECO:0000256" key="5">
    <source>
        <dbReference type="SAM" id="Phobius"/>
    </source>
</evidence>
<dbReference type="EMBL" id="SSTM01000005">
    <property type="protein sequence ID" value="TJW09933.1"/>
    <property type="molecule type" value="Genomic_DNA"/>
</dbReference>
<comment type="caution">
    <text evidence="6">The sequence shown here is derived from an EMBL/GenBank/DDBJ whole genome shotgun (WGS) entry which is preliminary data.</text>
</comment>
<keyword evidence="2 5" id="KW-0812">Transmembrane</keyword>
<evidence type="ECO:0000256" key="2">
    <source>
        <dbReference type="ARBA" id="ARBA00022692"/>
    </source>
</evidence>
<keyword evidence="3 5" id="KW-1133">Transmembrane helix</keyword>
<dbReference type="Proteomes" id="UP000309454">
    <property type="component" value="Unassembled WGS sequence"/>
</dbReference>
<dbReference type="GO" id="GO:0022857">
    <property type="term" value="F:transmembrane transporter activity"/>
    <property type="evidence" value="ECO:0007669"/>
    <property type="project" value="InterPro"/>
</dbReference>
<reference evidence="6 7" key="1">
    <citation type="submission" date="2019-04" db="EMBL/GenBank/DDBJ databases">
        <title>Microbes associate with the intestines of laboratory mice.</title>
        <authorList>
            <person name="Navarre W."/>
            <person name="Wong E."/>
            <person name="Huang K.C."/>
            <person name="Tropini C."/>
            <person name="Ng K."/>
            <person name="Yu B."/>
        </authorList>
    </citation>
    <scope>NUCLEOTIDE SEQUENCE [LARGE SCALE GENOMIC DNA]</scope>
    <source>
        <strain evidence="6 7">NM48_B13</strain>
    </source>
</reference>
<dbReference type="Pfam" id="PF00939">
    <property type="entry name" value="Na_sulph_symp"/>
    <property type="match status" value="1"/>
</dbReference>
<feature type="transmembrane region" description="Helical" evidence="5">
    <location>
        <begin position="426"/>
        <end position="444"/>
    </location>
</feature>
<dbReference type="GO" id="GO:0005886">
    <property type="term" value="C:plasma membrane"/>
    <property type="evidence" value="ECO:0007669"/>
    <property type="project" value="TreeGrafter"/>
</dbReference>
<proteinExistence type="predicted"/>
<dbReference type="OrthoDB" id="3170849at2"/>
<dbReference type="PANTHER" id="PTHR10283">
    <property type="entry name" value="SOLUTE CARRIER FAMILY 13 MEMBER"/>
    <property type="match status" value="1"/>
</dbReference>
<sequence>MILACSAGGTVAKTSGKGWTKRYEKEECMDKKKAIKLLVLCIATLGCVFLALAAPFEGLDAVGMRFLAIFIWWIVMMVLELVPTHISSLIACTLCLLTGTGDTSQVFGQFGSSTVLLLIGAFGLAAGLSNSGILKRIALLMVKYAPKNYVGQMIVFELANTLVTPWVPAAAAKQAIMVPIAGDVATQLGFKPHTRPYTGFFSIIVIASLIFGSCFLTGNGSVAIALGFMPDGVTWLDWARNALVYFIVSLVLFTVFFIVWHRPKGEDTTDANPQAILESCNRQLAEMGALRGKELFALIVLLVAIVGFVAGSNFGISAHAVALSAWLLLCVSGSFKPQDFSTRLMWPIVIMIGCILGMVTLLSATGVASWIAQLCSPVIVPLTQQPLLLVLLLAVLMILLRFAMVSSTVMMALVSTMLASSVINPFVYLFTVTVSGMSFLLYYQNPTVIGALGMTGGNVEQKDIYATGIAFIVINLIALAVSVPYWQMMGLLG</sequence>
<feature type="transmembrane region" description="Helical" evidence="5">
    <location>
        <begin position="62"/>
        <end position="82"/>
    </location>
</feature>
<evidence type="ECO:0000313" key="7">
    <source>
        <dbReference type="Proteomes" id="UP000309454"/>
    </source>
</evidence>